<keyword evidence="1" id="KW-0479">Metal-binding</keyword>
<keyword evidence="1" id="KW-0862">Zinc</keyword>
<dbReference type="PROSITE" id="PS50103">
    <property type="entry name" value="ZF_C3H1"/>
    <property type="match status" value="3"/>
</dbReference>
<feature type="domain" description="C3H1-type" evidence="3">
    <location>
        <begin position="902"/>
        <end position="924"/>
    </location>
</feature>
<reference evidence="5" key="1">
    <citation type="journal article" date="2023" name="G3 (Bethesda)">
        <title>Whole genome assembly and annotation of the endangered Caribbean coral Acropora cervicornis.</title>
        <authorList>
            <person name="Selwyn J.D."/>
            <person name="Vollmer S.V."/>
        </authorList>
    </citation>
    <scope>NUCLEOTIDE SEQUENCE</scope>
    <source>
        <strain evidence="5">K2</strain>
    </source>
</reference>
<feature type="compositionally biased region" description="Basic residues" evidence="2">
    <location>
        <begin position="570"/>
        <end position="587"/>
    </location>
</feature>
<name>A0AAD9Q611_ACRCE</name>
<keyword evidence="6" id="KW-1185">Reference proteome</keyword>
<dbReference type="GO" id="GO:0008270">
    <property type="term" value="F:zinc ion binding"/>
    <property type="evidence" value="ECO:0007669"/>
    <property type="project" value="UniProtKB-KW"/>
</dbReference>
<dbReference type="EMBL" id="JARQWQ010000063">
    <property type="protein sequence ID" value="KAK2555359.1"/>
    <property type="molecule type" value="Genomic_DNA"/>
</dbReference>
<dbReference type="SUPFAM" id="SSF56399">
    <property type="entry name" value="ADP-ribosylation"/>
    <property type="match status" value="1"/>
</dbReference>
<feature type="region of interest" description="Disordered" evidence="2">
    <location>
        <begin position="564"/>
        <end position="615"/>
    </location>
</feature>
<feature type="zinc finger region" description="C3H1-type" evidence="1">
    <location>
        <begin position="902"/>
        <end position="924"/>
    </location>
</feature>
<dbReference type="GO" id="GO:0005634">
    <property type="term" value="C:nucleus"/>
    <property type="evidence" value="ECO:0007669"/>
    <property type="project" value="TreeGrafter"/>
</dbReference>
<dbReference type="GO" id="GO:1990404">
    <property type="term" value="F:NAD+-protein mono-ADP-ribosyltransferase activity"/>
    <property type="evidence" value="ECO:0007669"/>
    <property type="project" value="TreeGrafter"/>
</dbReference>
<evidence type="ECO:0000256" key="1">
    <source>
        <dbReference type="PROSITE-ProRule" id="PRU00723"/>
    </source>
</evidence>
<dbReference type="PANTHER" id="PTHR45740">
    <property type="entry name" value="POLY [ADP-RIBOSE] POLYMERASE"/>
    <property type="match status" value="1"/>
</dbReference>
<evidence type="ECO:0000259" key="3">
    <source>
        <dbReference type="PROSITE" id="PS50103"/>
    </source>
</evidence>
<dbReference type="PANTHER" id="PTHR45740:SF2">
    <property type="entry name" value="POLY [ADP-RIBOSE] POLYMERASE"/>
    <property type="match status" value="1"/>
</dbReference>
<dbReference type="SMART" id="SM00356">
    <property type="entry name" value="ZnF_C3H1"/>
    <property type="match status" value="5"/>
</dbReference>
<feature type="domain" description="PARP catalytic" evidence="4">
    <location>
        <begin position="1019"/>
        <end position="1226"/>
    </location>
</feature>
<evidence type="ECO:0000313" key="5">
    <source>
        <dbReference type="EMBL" id="KAK2555359.1"/>
    </source>
</evidence>
<proteinExistence type="predicted"/>
<comment type="caution">
    <text evidence="5">The sequence shown here is derived from an EMBL/GenBank/DDBJ whole genome shotgun (WGS) entry which is preliminary data.</text>
</comment>
<accession>A0AAD9Q611</accession>
<protein>
    <submittedName>
        <fullName evidence="5">Protein mono-ADP-ribosyltransferase TIPARP</fullName>
    </submittedName>
</protein>
<sequence length="1226" mass="137816">MHCSHKMAEGDVATVNKVFNYVCGLGGFAEIAQLLTVPSPLAKKCSESSVISWYESEKKAGSFDSVSKGLLLTTDERGNVVGIRINLKKRLCLNYILKGSCHLGSKCQSWHICKMFLERTCKHECGRSHNFHDDDNKGKTAELGFEKKTNEIIKSIIASSLPQICPAYVKGECAPRYCPRLHICPKQAMAVPCQCPLSHDFALPHNRNVLEQFALKPPGALKVEVVRCNVLLPKQHISGKSAKLTQGKVESSVNSNWSRQATFKDHGKKDTVKGGRSSEQKGAMPVFLSGLVEEAAETAPMATGSQHQKATDPLAGKVLNYIYGKGGHVTLSELLRHPSPLTKKKFSIEGAKTWLQFQAQCLQSPKICLLDNKEGEILGARVQLRKKMCLFYPSKDSCSKSTFCQFWHICKGYLEEKCPSGCGLSHDFHDEGNMKLLLGLGLEKHSSGTIKKVVANSLPQVCLNYLNNECLSACCPYLHICGLATQGKPCSCKLSHEFANGHNMQILQQFELVPQPSKLSILYSNILIPKKQDVFDESMTIVGSTELKMKSVADIPPFMSFELGDEGKKKMTGTKKPPQKKKSKKKVHQEEGKEGLSETGKLWPEGDHSLHSTFDNEDVEKPDLYSNSKFAMNIDILDLSGRKDFSKEDPMPGGYVPKAEEENLISLSDDEWQGVGGAMDDVFSSNYELLSQVDDLFFDDPFEASNFSGSLSQQSGTSSTSDLMSAEQDGVTSQKVIADAVFQTILKDYNGQVSFSEISQHQDLFQEIIDIAAWFKENKHMFMTIESREGEIVEVRCVHHKARVCFKYLLAQKGCKNPNCFCYHVCKFFLANGVCPLAEKCRFRQSHSLKSQHNRKITNRLRLKGLSEDQLRILISFSVPEVCLEYNDGSCQRGFRCTGIHICKRFLMNQCKKDEKCPFGHQSSLETPHAKLVLSRYNLSKVQPSVVLKVMLIRRRKRKKVVKVKAKQEKANMPHETGIAEKPPIKPEWKMPEPQNIQSPLDLPSPLLPELSSAVPSRFPLQWAPVREDVDYSRHPLSTSLPEFKLAESCFCKSIPQGKATIIAIERVQNPFMWEKYARKKEQLEKRSRSQNSQVNEKLLFHGTYSENVDLICKENIDWRAQDADRVAHFGQGAYFTEEAILGNTYCMQDSEGLRYMFLAEVLVGSYTKGELSMKRPPLKGDTASNERFDSCVDNMDTPKIYVLFDSDQYYPTYLIQYKMRSKVVC</sequence>
<dbReference type="CDD" id="cd01439">
    <property type="entry name" value="TCCD_inducible_PARP_like"/>
    <property type="match status" value="1"/>
</dbReference>
<feature type="region of interest" description="Disordered" evidence="2">
    <location>
        <begin position="260"/>
        <end position="280"/>
    </location>
</feature>
<feature type="domain" description="C3H1-type" evidence="3">
    <location>
        <begin position="825"/>
        <end position="850"/>
    </location>
</feature>
<gene>
    <name evidence="5" type="ORF">P5673_022994</name>
</gene>
<evidence type="ECO:0000256" key="2">
    <source>
        <dbReference type="SAM" id="MobiDB-lite"/>
    </source>
</evidence>
<dbReference type="PROSITE" id="PS51059">
    <property type="entry name" value="PARP_CATALYTIC"/>
    <property type="match status" value="1"/>
</dbReference>
<feature type="zinc finger region" description="C3H1-type" evidence="1">
    <location>
        <begin position="86"/>
        <end position="114"/>
    </location>
</feature>
<reference evidence="5" key="2">
    <citation type="journal article" date="2023" name="Science">
        <title>Genomic signatures of disease resistance in endangered staghorn corals.</title>
        <authorList>
            <person name="Vollmer S.V."/>
            <person name="Selwyn J.D."/>
            <person name="Despard B.A."/>
            <person name="Roesel C.L."/>
        </authorList>
    </citation>
    <scope>NUCLEOTIDE SEQUENCE</scope>
    <source>
        <tissue evidence="5">Whole Organism</tissue>
    </source>
</reference>
<evidence type="ECO:0000313" key="6">
    <source>
        <dbReference type="Proteomes" id="UP001249851"/>
    </source>
</evidence>
<feature type="compositionally biased region" description="Basic and acidic residues" evidence="2">
    <location>
        <begin position="262"/>
        <end position="279"/>
    </location>
</feature>
<keyword evidence="1" id="KW-0863">Zinc-finger</keyword>
<dbReference type="Gene3D" id="3.90.228.10">
    <property type="match status" value="1"/>
</dbReference>
<dbReference type="InterPro" id="IPR000571">
    <property type="entry name" value="Znf_CCCH"/>
</dbReference>
<evidence type="ECO:0000259" key="4">
    <source>
        <dbReference type="PROSITE" id="PS51059"/>
    </source>
</evidence>
<feature type="zinc finger region" description="C3H1-type" evidence="1">
    <location>
        <begin position="825"/>
        <end position="850"/>
    </location>
</feature>
<dbReference type="Proteomes" id="UP001249851">
    <property type="component" value="Unassembled WGS sequence"/>
</dbReference>
<dbReference type="InterPro" id="IPR051712">
    <property type="entry name" value="ARTD-AVP"/>
</dbReference>
<dbReference type="GO" id="GO:0003950">
    <property type="term" value="F:NAD+ poly-ADP-ribosyltransferase activity"/>
    <property type="evidence" value="ECO:0007669"/>
    <property type="project" value="InterPro"/>
</dbReference>
<dbReference type="AlphaFoldDB" id="A0AAD9Q611"/>
<dbReference type="Pfam" id="PF00644">
    <property type="entry name" value="PARP"/>
    <property type="match status" value="1"/>
</dbReference>
<feature type="domain" description="C3H1-type" evidence="3">
    <location>
        <begin position="86"/>
        <end position="114"/>
    </location>
</feature>
<dbReference type="InterPro" id="IPR012317">
    <property type="entry name" value="Poly(ADP-ribose)pol_cat_dom"/>
</dbReference>
<organism evidence="5 6">
    <name type="scientific">Acropora cervicornis</name>
    <name type="common">Staghorn coral</name>
    <dbReference type="NCBI Taxonomy" id="6130"/>
    <lineage>
        <taxon>Eukaryota</taxon>
        <taxon>Metazoa</taxon>
        <taxon>Cnidaria</taxon>
        <taxon>Anthozoa</taxon>
        <taxon>Hexacorallia</taxon>
        <taxon>Scleractinia</taxon>
        <taxon>Astrocoeniina</taxon>
        <taxon>Acroporidae</taxon>
        <taxon>Acropora</taxon>
    </lineage>
</organism>